<comment type="similarity">
    <text evidence="1">Belongs to the LysR transcriptional regulatory family.</text>
</comment>
<dbReference type="EMBL" id="JAFBXF010000004">
    <property type="protein sequence ID" value="MBM2416813.1"/>
    <property type="molecule type" value="Genomic_DNA"/>
</dbReference>
<gene>
    <name evidence="6" type="ORF">JQX41_07530</name>
    <name evidence="7" type="ORF">JQX48_07535</name>
</gene>
<sequence>MISRNLRHLRVFLTVADVHTLTRASDICSVSQPAVSQTLHKLEQQAGGALFTRTYQGVFANARGQTLARRVKRAFALLDPMLASLSPRLPMTATVAQLRALIAVTEAENFTLAAKRLGLSQPSVHRAISQLETEAGNPLFERAEHGLQPTKAARALAQTARLALAELSQADADLAEFDGRDGGRIVIGALPLSRSALLPQALSEFRRLRPRMTIEINDGPYDDLLTGLRRGDVDMIVGALRVPTPIADIRQDALFDDHLAFVCAPDHELANRSIGLEKLADRAWVVPRLGSPSRDQFDAYFKAKACPYPTSLIESGSVLFIREMLRTGDFIACVSGAQAEAEIEKGLLARIDVAGDWPGRSIGITTRFDWMPTKSQALLVDLLHQIGKSKHTG</sequence>
<dbReference type="GO" id="GO:0000976">
    <property type="term" value="F:transcription cis-regulatory region binding"/>
    <property type="evidence" value="ECO:0007669"/>
    <property type="project" value="TreeGrafter"/>
</dbReference>
<dbReference type="OrthoDB" id="9814165at2"/>
<protein>
    <submittedName>
        <fullName evidence="6">LysR family transcriptional regulator</fullName>
    </submittedName>
</protein>
<keyword evidence="2" id="KW-0805">Transcription regulation</keyword>
<dbReference type="GO" id="GO:0003700">
    <property type="term" value="F:DNA-binding transcription factor activity"/>
    <property type="evidence" value="ECO:0007669"/>
    <property type="project" value="InterPro"/>
</dbReference>
<evidence type="ECO:0000256" key="4">
    <source>
        <dbReference type="ARBA" id="ARBA00023163"/>
    </source>
</evidence>
<evidence type="ECO:0000313" key="7">
    <source>
        <dbReference type="EMBL" id="MBM2416813.1"/>
    </source>
</evidence>
<dbReference type="Pfam" id="PF00126">
    <property type="entry name" value="HTH_1"/>
    <property type="match status" value="2"/>
</dbReference>
<reference evidence="6 9" key="1">
    <citation type="submission" date="2021-01" db="EMBL/GenBank/DDBJ databases">
        <title>Diatom-associated Roseobacters Show Island Model of Population Structure.</title>
        <authorList>
            <person name="Qu L."/>
            <person name="Feng X."/>
            <person name="Chen Y."/>
            <person name="Li L."/>
            <person name="Wang X."/>
            <person name="Hu Z."/>
            <person name="Wang H."/>
            <person name="Luo H."/>
        </authorList>
    </citation>
    <scope>NUCLEOTIDE SEQUENCE</scope>
    <source>
        <strain evidence="7 9">CC28-63</strain>
        <strain evidence="6">CC28-69</strain>
    </source>
</reference>
<dbReference type="InterPro" id="IPR036390">
    <property type="entry name" value="WH_DNA-bd_sf"/>
</dbReference>
<proteinExistence type="inferred from homology"/>
<dbReference type="EMBL" id="JAFBXE010000004">
    <property type="protein sequence ID" value="MBM2412145.1"/>
    <property type="molecule type" value="Genomic_DNA"/>
</dbReference>
<dbReference type="InterPro" id="IPR000847">
    <property type="entry name" value="LysR_HTH_N"/>
</dbReference>
<dbReference type="PANTHER" id="PTHR30126:SF98">
    <property type="entry name" value="HTH-TYPE TRANSCRIPTIONAL ACTIVATOR BAUR"/>
    <property type="match status" value="1"/>
</dbReference>
<evidence type="ECO:0000259" key="5">
    <source>
        <dbReference type="PROSITE" id="PS50931"/>
    </source>
</evidence>
<dbReference type="Pfam" id="PF03466">
    <property type="entry name" value="LysR_substrate"/>
    <property type="match status" value="1"/>
</dbReference>
<keyword evidence="3" id="KW-0238">DNA-binding</keyword>
<dbReference type="PANTHER" id="PTHR30126">
    <property type="entry name" value="HTH-TYPE TRANSCRIPTIONAL REGULATOR"/>
    <property type="match status" value="1"/>
</dbReference>
<dbReference type="AlphaFoldDB" id="A0A9Q2NWR5"/>
<evidence type="ECO:0000313" key="8">
    <source>
        <dbReference type="Proteomes" id="UP000755667"/>
    </source>
</evidence>
<organism evidence="6 8">
    <name type="scientific">Marivita cryptomonadis</name>
    <dbReference type="NCBI Taxonomy" id="505252"/>
    <lineage>
        <taxon>Bacteria</taxon>
        <taxon>Pseudomonadati</taxon>
        <taxon>Pseudomonadota</taxon>
        <taxon>Alphaproteobacteria</taxon>
        <taxon>Rhodobacterales</taxon>
        <taxon>Roseobacteraceae</taxon>
        <taxon>Marivita</taxon>
    </lineage>
</organism>
<dbReference type="PROSITE" id="PS50931">
    <property type="entry name" value="HTH_LYSR"/>
    <property type="match status" value="2"/>
</dbReference>
<evidence type="ECO:0000313" key="9">
    <source>
        <dbReference type="Proteomes" id="UP000809440"/>
    </source>
</evidence>
<dbReference type="GeneID" id="62642833"/>
<dbReference type="PRINTS" id="PR00039">
    <property type="entry name" value="HTHLYSR"/>
</dbReference>
<keyword evidence="4" id="KW-0804">Transcription</keyword>
<dbReference type="RefSeq" id="WP_085632735.1">
    <property type="nucleotide sequence ID" value="NZ_JAFBWU010000004.1"/>
</dbReference>
<evidence type="ECO:0000256" key="1">
    <source>
        <dbReference type="ARBA" id="ARBA00009437"/>
    </source>
</evidence>
<dbReference type="SUPFAM" id="SSF46785">
    <property type="entry name" value="Winged helix' DNA-binding domain"/>
    <property type="match status" value="2"/>
</dbReference>
<feature type="domain" description="HTH lysR-type" evidence="5">
    <location>
        <begin position="97"/>
        <end position="150"/>
    </location>
</feature>
<evidence type="ECO:0000256" key="2">
    <source>
        <dbReference type="ARBA" id="ARBA00023015"/>
    </source>
</evidence>
<dbReference type="InterPro" id="IPR005119">
    <property type="entry name" value="LysR_subst-bd"/>
</dbReference>
<dbReference type="Gene3D" id="3.40.190.10">
    <property type="entry name" value="Periplasmic binding protein-like II"/>
    <property type="match status" value="2"/>
</dbReference>
<dbReference type="InterPro" id="IPR036388">
    <property type="entry name" value="WH-like_DNA-bd_sf"/>
</dbReference>
<feature type="domain" description="HTH lysR-type" evidence="5">
    <location>
        <begin position="4"/>
        <end position="61"/>
    </location>
</feature>
<name>A0A9Q2NWR5_9RHOB</name>
<comment type="caution">
    <text evidence="6">The sequence shown here is derived from an EMBL/GenBank/DDBJ whole genome shotgun (WGS) entry which is preliminary data.</text>
</comment>
<accession>A0A9Q2NWR5</accession>
<evidence type="ECO:0000256" key="3">
    <source>
        <dbReference type="ARBA" id="ARBA00023125"/>
    </source>
</evidence>
<dbReference type="Proteomes" id="UP000809440">
    <property type="component" value="Unassembled WGS sequence"/>
</dbReference>
<dbReference type="Proteomes" id="UP000755667">
    <property type="component" value="Unassembled WGS sequence"/>
</dbReference>
<dbReference type="Gene3D" id="1.10.10.10">
    <property type="entry name" value="Winged helix-like DNA-binding domain superfamily/Winged helix DNA-binding domain"/>
    <property type="match status" value="2"/>
</dbReference>
<keyword evidence="9" id="KW-1185">Reference proteome</keyword>
<dbReference type="SUPFAM" id="SSF53850">
    <property type="entry name" value="Periplasmic binding protein-like II"/>
    <property type="match status" value="1"/>
</dbReference>
<evidence type="ECO:0000313" key="6">
    <source>
        <dbReference type="EMBL" id="MBM2412145.1"/>
    </source>
</evidence>